<name>A0A545UJ29_9GAMM</name>
<dbReference type="PROSITE" id="PS50977">
    <property type="entry name" value="HTH_TETR_2"/>
    <property type="match status" value="1"/>
</dbReference>
<dbReference type="Proteomes" id="UP000315439">
    <property type="component" value="Unassembled WGS sequence"/>
</dbReference>
<proteinExistence type="predicted"/>
<reference evidence="4 5" key="1">
    <citation type="submission" date="2019-07" db="EMBL/GenBank/DDBJ databases">
        <title>Draft genome for Aliikangiella sp. M105.</title>
        <authorList>
            <person name="Wang G."/>
        </authorList>
    </citation>
    <scope>NUCLEOTIDE SEQUENCE [LARGE SCALE GENOMIC DNA]</scope>
    <source>
        <strain evidence="4 5">M105</strain>
    </source>
</reference>
<evidence type="ECO:0000259" key="3">
    <source>
        <dbReference type="PROSITE" id="PS50977"/>
    </source>
</evidence>
<organism evidence="4 5">
    <name type="scientific">Aliikangiella coralliicola</name>
    <dbReference type="NCBI Taxonomy" id="2592383"/>
    <lineage>
        <taxon>Bacteria</taxon>
        <taxon>Pseudomonadati</taxon>
        <taxon>Pseudomonadota</taxon>
        <taxon>Gammaproteobacteria</taxon>
        <taxon>Oceanospirillales</taxon>
        <taxon>Pleioneaceae</taxon>
        <taxon>Aliikangiella</taxon>
    </lineage>
</organism>
<feature type="domain" description="HTH tetR-type" evidence="3">
    <location>
        <begin position="10"/>
        <end position="70"/>
    </location>
</feature>
<protein>
    <submittedName>
        <fullName evidence="4">TetR/AcrR family transcriptional regulator</fullName>
    </submittedName>
</protein>
<evidence type="ECO:0000256" key="2">
    <source>
        <dbReference type="PROSITE-ProRule" id="PRU00335"/>
    </source>
</evidence>
<feature type="DNA-binding region" description="H-T-H motif" evidence="2">
    <location>
        <begin position="33"/>
        <end position="52"/>
    </location>
</feature>
<evidence type="ECO:0000256" key="1">
    <source>
        <dbReference type="ARBA" id="ARBA00023125"/>
    </source>
</evidence>
<dbReference type="GO" id="GO:0003677">
    <property type="term" value="F:DNA binding"/>
    <property type="evidence" value="ECO:0007669"/>
    <property type="project" value="UniProtKB-UniRule"/>
</dbReference>
<dbReference type="Pfam" id="PF00440">
    <property type="entry name" value="TetR_N"/>
    <property type="match status" value="1"/>
</dbReference>
<dbReference type="EMBL" id="VIKS01000001">
    <property type="protein sequence ID" value="TQV89471.1"/>
    <property type="molecule type" value="Genomic_DNA"/>
</dbReference>
<evidence type="ECO:0000313" key="4">
    <source>
        <dbReference type="EMBL" id="TQV89471.1"/>
    </source>
</evidence>
<gene>
    <name evidence="4" type="ORF">FLL46_00905</name>
</gene>
<dbReference type="OrthoDB" id="6860332at2"/>
<dbReference type="InterPro" id="IPR009057">
    <property type="entry name" value="Homeodomain-like_sf"/>
</dbReference>
<comment type="caution">
    <text evidence="4">The sequence shown here is derived from an EMBL/GenBank/DDBJ whole genome shotgun (WGS) entry which is preliminary data.</text>
</comment>
<keyword evidence="5" id="KW-1185">Reference proteome</keyword>
<evidence type="ECO:0000313" key="5">
    <source>
        <dbReference type="Proteomes" id="UP000315439"/>
    </source>
</evidence>
<keyword evidence="1 2" id="KW-0238">DNA-binding</keyword>
<accession>A0A545UJ29</accession>
<sequence length="201" mass="23604">MRRQNLTGKADRRRQILLVAKCLMEKKPFEKLRFTEIASELNIDPKLVHYYFKDKESLLLGLFDFYLEDYAQLAENLEKQRTLSAVTALSLIRDNVRHHLPTLRTIMSFALNQQLDPQFIKTNRTWRLNETYRKVLNLSSKDPQDEGKESILLLMIIFLTIANSEVYSDYFESFFALPMSDENSDLLLQLLANICERMTST</sequence>
<dbReference type="AlphaFoldDB" id="A0A545UJ29"/>
<dbReference type="SUPFAM" id="SSF46689">
    <property type="entry name" value="Homeodomain-like"/>
    <property type="match status" value="1"/>
</dbReference>
<dbReference type="Gene3D" id="1.10.357.10">
    <property type="entry name" value="Tetracycline Repressor, domain 2"/>
    <property type="match status" value="1"/>
</dbReference>
<dbReference type="InterPro" id="IPR001647">
    <property type="entry name" value="HTH_TetR"/>
</dbReference>